<name>A0AAV4DWA4_9GAST</name>
<dbReference type="AlphaFoldDB" id="A0AAV4DWA4"/>
<evidence type="ECO:0000313" key="2">
    <source>
        <dbReference type="Proteomes" id="UP000735302"/>
    </source>
</evidence>
<protein>
    <recommendedName>
        <fullName evidence="3">Secreted protein</fullName>
    </recommendedName>
</protein>
<keyword evidence="2" id="KW-1185">Reference proteome</keyword>
<accession>A0AAV4DWA4</accession>
<dbReference type="Proteomes" id="UP000735302">
    <property type="component" value="Unassembled WGS sequence"/>
</dbReference>
<organism evidence="1 2">
    <name type="scientific">Plakobranchus ocellatus</name>
    <dbReference type="NCBI Taxonomy" id="259542"/>
    <lineage>
        <taxon>Eukaryota</taxon>
        <taxon>Metazoa</taxon>
        <taxon>Spiralia</taxon>
        <taxon>Lophotrochozoa</taxon>
        <taxon>Mollusca</taxon>
        <taxon>Gastropoda</taxon>
        <taxon>Heterobranchia</taxon>
        <taxon>Euthyneura</taxon>
        <taxon>Panpulmonata</taxon>
        <taxon>Sacoglossa</taxon>
        <taxon>Placobranchoidea</taxon>
        <taxon>Plakobranchidae</taxon>
        <taxon>Plakobranchus</taxon>
    </lineage>
</organism>
<comment type="caution">
    <text evidence="1">The sequence shown here is derived from an EMBL/GenBank/DDBJ whole genome shotgun (WGS) entry which is preliminary data.</text>
</comment>
<evidence type="ECO:0008006" key="3">
    <source>
        <dbReference type="Google" id="ProtNLM"/>
    </source>
</evidence>
<sequence>MVAVVTVAMVVAVVVAAATARRRGRRRRRRWWWWVFFVQKATACTIPSSFPTDSSVTFEEINDVVAQWLLIHLEICCDYLSQVRYQGFGQARACKLQTNSCKQDYAQPANRRGQLQIACHIS</sequence>
<dbReference type="EMBL" id="BLXT01008389">
    <property type="protein sequence ID" value="GFO48383.1"/>
    <property type="molecule type" value="Genomic_DNA"/>
</dbReference>
<proteinExistence type="predicted"/>
<gene>
    <name evidence="1" type="ORF">PoB_007488800</name>
</gene>
<evidence type="ECO:0000313" key="1">
    <source>
        <dbReference type="EMBL" id="GFO48383.1"/>
    </source>
</evidence>
<reference evidence="1 2" key="1">
    <citation type="journal article" date="2021" name="Elife">
        <title>Chloroplast acquisition without the gene transfer in kleptoplastic sea slugs, Plakobranchus ocellatus.</title>
        <authorList>
            <person name="Maeda T."/>
            <person name="Takahashi S."/>
            <person name="Yoshida T."/>
            <person name="Shimamura S."/>
            <person name="Takaki Y."/>
            <person name="Nagai Y."/>
            <person name="Toyoda A."/>
            <person name="Suzuki Y."/>
            <person name="Arimoto A."/>
            <person name="Ishii H."/>
            <person name="Satoh N."/>
            <person name="Nishiyama T."/>
            <person name="Hasebe M."/>
            <person name="Maruyama T."/>
            <person name="Minagawa J."/>
            <person name="Obokata J."/>
            <person name="Shigenobu S."/>
        </authorList>
    </citation>
    <scope>NUCLEOTIDE SEQUENCE [LARGE SCALE GENOMIC DNA]</scope>
</reference>